<feature type="domain" description="Leucine-binding protein" evidence="3">
    <location>
        <begin position="2"/>
        <end position="304"/>
    </location>
</feature>
<evidence type="ECO:0000313" key="4">
    <source>
        <dbReference type="EMBL" id="SNQ49625.1"/>
    </source>
</evidence>
<keyword evidence="5" id="KW-1185">Reference proteome</keyword>
<dbReference type="PANTHER" id="PTHR47235">
    <property type="entry name" value="BLR6548 PROTEIN"/>
    <property type="match status" value="1"/>
</dbReference>
<proteinExistence type="inferred from homology"/>
<evidence type="ECO:0000256" key="2">
    <source>
        <dbReference type="ARBA" id="ARBA00022729"/>
    </source>
</evidence>
<evidence type="ECO:0000313" key="5">
    <source>
        <dbReference type="Proteomes" id="UP000234331"/>
    </source>
</evidence>
<protein>
    <recommendedName>
        <fullName evidence="3">Leucine-binding protein domain-containing protein</fullName>
    </recommendedName>
</protein>
<dbReference type="Pfam" id="PF13458">
    <property type="entry name" value="Peripla_BP_6"/>
    <property type="match status" value="1"/>
</dbReference>
<evidence type="ECO:0000259" key="3">
    <source>
        <dbReference type="Pfam" id="PF13458"/>
    </source>
</evidence>
<comment type="similarity">
    <text evidence="1">Belongs to the leucine-binding protein family.</text>
</comment>
<reference evidence="4 5" key="1">
    <citation type="submission" date="2017-06" db="EMBL/GenBank/DDBJ databases">
        <authorList>
            <person name="Kim H.J."/>
            <person name="Triplett B.A."/>
        </authorList>
    </citation>
    <scope>NUCLEOTIDE SEQUENCE [LARGE SCALE GENOMIC DNA]</scope>
    <source>
        <strain evidence="4">FRACA_ARgP5</strain>
    </source>
</reference>
<dbReference type="InterPro" id="IPR028081">
    <property type="entry name" value="Leu-bd"/>
</dbReference>
<dbReference type="AlphaFoldDB" id="A0A2I2KVE1"/>
<name>A0A2I2KVE1_9ACTN</name>
<dbReference type="InterPro" id="IPR028082">
    <property type="entry name" value="Peripla_BP_I"/>
</dbReference>
<keyword evidence="2" id="KW-0732">Signal</keyword>
<evidence type="ECO:0000256" key="1">
    <source>
        <dbReference type="ARBA" id="ARBA00010062"/>
    </source>
</evidence>
<sequence>MKDDQYNPTNTATLTRQLVLRDNVLAVFASVGTATSQAVQPFLNSRKVPQLFVTSGCTCFYEPAKNPWSVGWLPPLRAEGEALATYVKQTYPTAKVGYLSQADSYGMGGVQGADQVLDRARVVSRQTYSVSSLPSGLGNQVAALKAAGASVVMLTSIAAGTAAALLAADQIGYHPTWVVSTGGSSPSGLTPLLAKAPGGAAAHLRGVVTETFMPAAGETTSPWNAFFTSILAKYGHGVALTTVTEQAMAQAVMMVDLLDAAGPHPTRENLISTLTAKANSFVGPWLSPPRYSATDYSGLTGMRIAVNDGHNLFGTGPIYTVDAAGRVTQRPYQAPAPPSG</sequence>
<dbReference type="EMBL" id="FZMO01000284">
    <property type="protein sequence ID" value="SNQ49625.1"/>
    <property type="molecule type" value="Genomic_DNA"/>
</dbReference>
<gene>
    <name evidence="4" type="ORF">FRACA_3540004</name>
</gene>
<dbReference type="PANTHER" id="PTHR47235:SF1">
    <property type="entry name" value="BLR6548 PROTEIN"/>
    <property type="match status" value="1"/>
</dbReference>
<organism evidence="4 5">
    <name type="scientific">Frankia canadensis</name>
    <dbReference type="NCBI Taxonomy" id="1836972"/>
    <lineage>
        <taxon>Bacteria</taxon>
        <taxon>Bacillati</taxon>
        <taxon>Actinomycetota</taxon>
        <taxon>Actinomycetes</taxon>
        <taxon>Frankiales</taxon>
        <taxon>Frankiaceae</taxon>
        <taxon>Frankia</taxon>
    </lineage>
</organism>
<dbReference type="SUPFAM" id="SSF53822">
    <property type="entry name" value="Periplasmic binding protein-like I"/>
    <property type="match status" value="1"/>
</dbReference>
<accession>A0A2I2KVE1</accession>
<dbReference type="Gene3D" id="3.40.50.2300">
    <property type="match status" value="2"/>
</dbReference>
<dbReference type="Proteomes" id="UP000234331">
    <property type="component" value="Unassembled WGS sequence"/>
</dbReference>
<dbReference type="RefSeq" id="WP_165818500.1">
    <property type="nucleotide sequence ID" value="NZ_FZMO01000284.1"/>
</dbReference>